<comment type="caution">
    <text evidence="1">The sequence shown here is derived from an EMBL/GenBank/DDBJ whole genome shotgun (WGS) entry which is preliminary data.</text>
</comment>
<evidence type="ECO:0000313" key="2">
    <source>
        <dbReference type="Proteomes" id="UP001321473"/>
    </source>
</evidence>
<sequence>MSSLRVRIYQGSNIIITSSTDLDTANQVRQIDSLTLASKAYAVSAYVALPKTVFKGVIHGLNRNTSETQLMDGLRTPFSGVEAHRSRMLGATRMAVLTFNTRNAPRSVIHCGGELPCHSFKPTKQ</sequence>
<reference evidence="1 2" key="1">
    <citation type="journal article" date="2023" name="Arcadia Sci">
        <title>De novo assembly of a long-read Amblyomma americanum tick genome.</title>
        <authorList>
            <person name="Chou S."/>
            <person name="Poskanzer K.E."/>
            <person name="Rollins M."/>
            <person name="Thuy-Boun P.S."/>
        </authorList>
    </citation>
    <scope>NUCLEOTIDE SEQUENCE [LARGE SCALE GENOMIC DNA]</scope>
    <source>
        <strain evidence="1">F_SG_1</strain>
        <tissue evidence="1">Salivary glands</tissue>
    </source>
</reference>
<dbReference type="EMBL" id="JARKHS020011085">
    <property type="protein sequence ID" value="KAK8778126.1"/>
    <property type="molecule type" value="Genomic_DNA"/>
</dbReference>
<protein>
    <submittedName>
        <fullName evidence="1">Uncharacterized protein</fullName>
    </submittedName>
</protein>
<dbReference type="AlphaFoldDB" id="A0AAQ4ETP2"/>
<organism evidence="1 2">
    <name type="scientific">Amblyomma americanum</name>
    <name type="common">Lone star tick</name>
    <dbReference type="NCBI Taxonomy" id="6943"/>
    <lineage>
        <taxon>Eukaryota</taxon>
        <taxon>Metazoa</taxon>
        <taxon>Ecdysozoa</taxon>
        <taxon>Arthropoda</taxon>
        <taxon>Chelicerata</taxon>
        <taxon>Arachnida</taxon>
        <taxon>Acari</taxon>
        <taxon>Parasitiformes</taxon>
        <taxon>Ixodida</taxon>
        <taxon>Ixodoidea</taxon>
        <taxon>Ixodidae</taxon>
        <taxon>Amblyomminae</taxon>
        <taxon>Amblyomma</taxon>
    </lineage>
</organism>
<evidence type="ECO:0000313" key="1">
    <source>
        <dbReference type="EMBL" id="KAK8778126.1"/>
    </source>
</evidence>
<accession>A0AAQ4ETP2</accession>
<feature type="non-terminal residue" evidence="1">
    <location>
        <position position="125"/>
    </location>
</feature>
<dbReference type="Proteomes" id="UP001321473">
    <property type="component" value="Unassembled WGS sequence"/>
</dbReference>
<name>A0AAQ4ETP2_AMBAM</name>
<keyword evidence="2" id="KW-1185">Reference proteome</keyword>
<gene>
    <name evidence="1" type="ORF">V5799_020532</name>
</gene>
<proteinExistence type="predicted"/>